<dbReference type="GO" id="GO:0030163">
    <property type="term" value="P:protein catabolic process"/>
    <property type="evidence" value="ECO:0007669"/>
    <property type="project" value="InterPro"/>
</dbReference>
<dbReference type="InterPro" id="IPR003769">
    <property type="entry name" value="ClpS_core"/>
</dbReference>
<dbReference type="InterPro" id="IPR022935">
    <property type="entry name" value="ClpS"/>
</dbReference>
<dbReference type="EMBL" id="UOEU01000034">
    <property type="protein sequence ID" value="VAW30219.1"/>
    <property type="molecule type" value="Genomic_DNA"/>
</dbReference>
<keyword evidence="2" id="KW-0645">Protease</keyword>
<dbReference type="InterPro" id="IPR014719">
    <property type="entry name" value="Ribosomal_bL12_C/ClpS-like"/>
</dbReference>
<dbReference type="SUPFAM" id="SSF54736">
    <property type="entry name" value="ClpS-like"/>
    <property type="match status" value="1"/>
</dbReference>
<dbReference type="HAMAP" id="MF_00302">
    <property type="entry name" value="ClpS"/>
    <property type="match status" value="1"/>
</dbReference>
<reference evidence="2" key="1">
    <citation type="submission" date="2018-06" db="EMBL/GenBank/DDBJ databases">
        <authorList>
            <person name="Zhirakovskaya E."/>
        </authorList>
    </citation>
    <scope>NUCLEOTIDE SEQUENCE</scope>
</reference>
<dbReference type="AlphaFoldDB" id="A0A3B0V025"/>
<gene>
    <name evidence="2" type="ORF">MNBD_CHLOROFLEXI01-237</name>
</gene>
<evidence type="ECO:0000259" key="1">
    <source>
        <dbReference type="Pfam" id="PF02617"/>
    </source>
</evidence>
<evidence type="ECO:0000313" key="2">
    <source>
        <dbReference type="EMBL" id="VAW30219.1"/>
    </source>
</evidence>
<proteinExistence type="inferred from homology"/>
<name>A0A3B0V025_9ZZZZ</name>
<dbReference type="GO" id="GO:0008233">
    <property type="term" value="F:peptidase activity"/>
    <property type="evidence" value="ECO:0007669"/>
    <property type="project" value="UniProtKB-KW"/>
</dbReference>
<sequence length="128" mass="14148">MSEIEGIGVCGETAVSPIITPPILPMMAEVEWDEEIALDEQTEEEEEGLAKVIIHNDEVTPMDFVIVILQRIFQLLPLEAEHVMVTAHFNGLALVATLPLSEAKKRVGKAHFAAQLEGYPLQFTIELV</sequence>
<organism evidence="2">
    <name type="scientific">hydrothermal vent metagenome</name>
    <dbReference type="NCBI Taxonomy" id="652676"/>
    <lineage>
        <taxon>unclassified sequences</taxon>
        <taxon>metagenomes</taxon>
        <taxon>ecological metagenomes</taxon>
    </lineage>
</organism>
<accession>A0A3B0V025</accession>
<protein>
    <submittedName>
        <fullName evidence="2">ATP-dependent Clp protease adaptor protein ClpS</fullName>
    </submittedName>
</protein>
<dbReference type="Gene3D" id="3.30.1390.10">
    <property type="match status" value="1"/>
</dbReference>
<dbReference type="GO" id="GO:0006508">
    <property type="term" value="P:proteolysis"/>
    <property type="evidence" value="ECO:0007669"/>
    <property type="project" value="UniProtKB-KW"/>
</dbReference>
<dbReference type="Pfam" id="PF02617">
    <property type="entry name" value="ClpS"/>
    <property type="match status" value="1"/>
</dbReference>
<keyword evidence="2" id="KW-0378">Hydrolase</keyword>
<feature type="domain" description="Adaptor protein ClpS core" evidence="1">
    <location>
        <begin position="48"/>
        <end position="124"/>
    </location>
</feature>